<evidence type="ECO:0000256" key="1">
    <source>
        <dbReference type="SAM" id="SignalP"/>
    </source>
</evidence>
<name>A0A4S8HER9_9BACT</name>
<dbReference type="OrthoDB" id="700190at2"/>
<dbReference type="PROSITE" id="PS51257">
    <property type="entry name" value="PROKAR_LIPOPROTEIN"/>
    <property type="match status" value="1"/>
</dbReference>
<dbReference type="RefSeq" id="WP_136580668.1">
    <property type="nucleotide sequence ID" value="NZ_STFF01000014.1"/>
</dbReference>
<gene>
    <name evidence="2" type="ORF">FAM09_28990</name>
</gene>
<reference evidence="2 3" key="1">
    <citation type="submission" date="2019-04" db="EMBL/GenBank/DDBJ databases">
        <title>Niastella caeni sp. nov., isolated from activated sludge.</title>
        <authorList>
            <person name="Sheng M."/>
        </authorList>
    </citation>
    <scope>NUCLEOTIDE SEQUENCE [LARGE SCALE GENOMIC DNA]</scope>
    <source>
        <strain evidence="2 3">HX-2-15</strain>
    </source>
</reference>
<dbReference type="EMBL" id="STFF01000014">
    <property type="protein sequence ID" value="THU31122.1"/>
    <property type="molecule type" value="Genomic_DNA"/>
</dbReference>
<dbReference type="AlphaFoldDB" id="A0A4S8HER9"/>
<evidence type="ECO:0000313" key="3">
    <source>
        <dbReference type="Proteomes" id="UP000306918"/>
    </source>
</evidence>
<keyword evidence="3" id="KW-1185">Reference proteome</keyword>
<proteinExistence type="predicted"/>
<protein>
    <recommendedName>
        <fullName evidence="4">Lipoprotein</fullName>
    </recommendedName>
</protein>
<keyword evidence="1" id="KW-0732">Signal</keyword>
<accession>A0A4S8HER9</accession>
<feature type="chain" id="PRO_5020621611" description="Lipoprotein" evidence="1">
    <location>
        <begin position="24"/>
        <end position="276"/>
    </location>
</feature>
<sequence>MKTTSTIKQLITLCLLTACFACASKQPQEPEVVGANQVSKESIPQKATAKSDTIDVKADEAKGYEISTYDYPQYADIDQHKEKLKQLSDNRVFLAIHSKLIPTLNERHQKYFRSNSTYELLSFAKGDLFQNAKDDHAFIAYDKARQRILILVYNDLTNKYYELYRDLKIKDRLKSAECNYGADLDYGLGEEINYLMEYLIKKPESYLESSPCKIADLAKDETFVIADGCLLKQVAKTSLKNSLCISTSSVYNNWKCLKYDALKNEFYIYYAQAYAD</sequence>
<comment type="caution">
    <text evidence="2">The sequence shown here is derived from an EMBL/GenBank/DDBJ whole genome shotgun (WGS) entry which is preliminary data.</text>
</comment>
<organism evidence="2 3">
    <name type="scientific">Niastella caeni</name>
    <dbReference type="NCBI Taxonomy" id="2569763"/>
    <lineage>
        <taxon>Bacteria</taxon>
        <taxon>Pseudomonadati</taxon>
        <taxon>Bacteroidota</taxon>
        <taxon>Chitinophagia</taxon>
        <taxon>Chitinophagales</taxon>
        <taxon>Chitinophagaceae</taxon>
        <taxon>Niastella</taxon>
    </lineage>
</organism>
<feature type="signal peptide" evidence="1">
    <location>
        <begin position="1"/>
        <end position="23"/>
    </location>
</feature>
<dbReference type="Proteomes" id="UP000306918">
    <property type="component" value="Unassembled WGS sequence"/>
</dbReference>
<evidence type="ECO:0008006" key="4">
    <source>
        <dbReference type="Google" id="ProtNLM"/>
    </source>
</evidence>
<evidence type="ECO:0000313" key="2">
    <source>
        <dbReference type="EMBL" id="THU31122.1"/>
    </source>
</evidence>